<keyword evidence="1" id="KW-1133">Transmembrane helix</keyword>
<feature type="transmembrane region" description="Helical" evidence="1">
    <location>
        <begin position="569"/>
        <end position="589"/>
    </location>
</feature>
<feature type="transmembrane region" description="Helical" evidence="1">
    <location>
        <begin position="238"/>
        <end position="261"/>
    </location>
</feature>
<evidence type="ECO:0000313" key="3">
    <source>
        <dbReference type="Proteomes" id="UP000053370"/>
    </source>
</evidence>
<feature type="transmembrane region" description="Helical" evidence="1">
    <location>
        <begin position="76"/>
        <end position="93"/>
    </location>
</feature>
<protein>
    <submittedName>
        <fullName evidence="2">Uncharacterized membrane protein YfhO</fullName>
    </submittedName>
</protein>
<dbReference type="STRING" id="1678840.ATC1_12193"/>
<feature type="transmembrane region" description="Helical" evidence="1">
    <location>
        <begin position="431"/>
        <end position="451"/>
    </location>
</feature>
<keyword evidence="1" id="KW-0472">Membrane</keyword>
<feature type="transmembrane region" description="Helical" evidence="1">
    <location>
        <begin position="659"/>
        <end position="676"/>
    </location>
</feature>
<dbReference type="Proteomes" id="UP000053370">
    <property type="component" value="Unassembled WGS sequence"/>
</dbReference>
<proteinExistence type="predicted"/>
<feature type="transmembrane region" description="Helical" evidence="1">
    <location>
        <begin position="507"/>
        <end position="527"/>
    </location>
</feature>
<feature type="transmembrane region" description="Helical" evidence="1">
    <location>
        <begin position="601"/>
        <end position="624"/>
    </location>
</feature>
<organism evidence="2">
    <name type="scientific">Flexilinea flocculi</name>
    <dbReference type="NCBI Taxonomy" id="1678840"/>
    <lineage>
        <taxon>Bacteria</taxon>
        <taxon>Bacillati</taxon>
        <taxon>Chloroflexota</taxon>
        <taxon>Anaerolineae</taxon>
        <taxon>Anaerolineales</taxon>
        <taxon>Anaerolineaceae</taxon>
        <taxon>Flexilinea</taxon>
    </lineage>
</organism>
<evidence type="ECO:0000256" key="1">
    <source>
        <dbReference type="SAM" id="Phobius"/>
    </source>
</evidence>
<name>A0A0K8PAY3_9CHLR</name>
<feature type="transmembrane region" description="Helical" evidence="1">
    <location>
        <begin position="718"/>
        <end position="738"/>
    </location>
</feature>
<feature type="transmembrane region" description="Helical" evidence="1">
    <location>
        <begin position="381"/>
        <end position="400"/>
    </location>
</feature>
<dbReference type="PANTHER" id="PTHR38454:SF1">
    <property type="entry name" value="INTEGRAL MEMBRANE PROTEIN"/>
    <property type="match status" value="1"/>
</dbReference>
<dbReference type="EMBL" id="DF968180">
    <property type="protein sequence ID" value="GAP39659.1"/>
    <property type="molecule type" value="Genomic_DNA"/>
</dbReference>
<feature type="transmembrane region" description="Helical" evidence="1">
    <location>
        <begin position="1118"/>
        <end position="1138"/>
    </location>
</feature>
<dbReference type="AlphaFoldDB" id="A0A0K8PAY3"/>
<feature type="transmembrane region" description="Helical" evidence="1">
    <location>
        <begin position="282"/>
        <end position="310"/>
    </location>
</feature>
<gene>
    <name evidence="2" type="ORF">ATC1_12193</name>
</gene>
<dbReference type="Pfam" id="PF09586">
    <property type="entry name" value="YfhO"/>
    <property type="match status" value="1"/>
</dbReference>
<feature type="transmembrane region" description="Helical" evidence="1">
    <location>
        <begin position="630"/>
        <end position="647"/>
    </location>
</feature>
<dbReference type="PANTHER" id="PTHR38454">
    <property type="entry name" value="INTEGRAL MEMBRANE PROTEIN-RELATED"/>
    <property type="match status" value="1"/>
</dbReference>
<keyword evidence="1" id="KW-0812">Transmembrane</keyword>
<sequence>MKSITHFIHKKNQLWTIFSGFWIAASILCLGSAFLIKNDENLSRNEISFLISLSIAFCCFYWFIQRLIKRKKISEIFIICLALFLGISGSFLLNEENTISFHLLNQFEIEVLDLDPDAEFDVYWAYWAEKPDEPDAKIMDYQHSFDISYSRFEKEGDWKISEEGYLSTQSENAHLIFRDHGLRHHIPVLCLNTRNGQGTISMLYNGKMEFVHFTGNDLDPVPVTGYSYSFISEMIEKMILGFVFAGFIFPFLQAVAVFLYSKPRRLMQKYHEMRTDKSWFQNEFLIAIIAFALPICILLLVEALIGVFPFGQKTFLIMDMEQQYSAYLGYLKTFFTENNNLFYTFSKNLGGDMLSLFAYYLANPINFLTCLFSVEDFPKAAALIILLRFGLCGLTCNIFLRKCVRPNFSSIIFSTAYALMGYTLMNAENYFFIDGVIFLPLVLLGLEKIFYSHGPFLYVFSLAAIIFINFYFGYMICLFSFFYVIYRILISTVKQDPIRFKRVLPQYCLGTLLGIGLACLLFIPTIVQLSHGTKELTPDHFTFEPNFQLFDLIPKIFTGAYSDSDRGNLGIPVIFSGIFPELLTLFYFLNRNITRKEKLASFSLLAMLAISFHVRLLDMIWHGFNSPIGWPYRYEFLFSFVVIYLAYQCWCEISGITSNLLATASLLIIALGVLVEKMDYGFLTIKEIYADVLLCFFFCILIYFLNRKFQNTENIKKHTVALMMKFLIMVFSILNLAVNAHQTWSIELKGSDSVDHYRESVQKITPLIEKVRAMDTSFYRMEQTAPARKNDSMKYGYNGLSHYSSTTYGAVLYFLQRLGFEQIFYWNYYGNGSTAAVDSLLGIKYVISPQSDQYEPYPKRLEQNGIAVYQNPNALPLAFTVSNNILGSWSLTEDLFEVQNQMLIGMTDHQFPALYRKATVEKSSFSNPCWSSDVTSINEITWELKADSTDTLYAYFPAELVSYFDLSVNNKLLKDYFMNDRYGIIALGKFNPGESIRIRLRFNVKEQNLNLDFQSDEILDSVRNAQFYFEDAKLLETYFGFLKQESAKIEKISSSHLRGYVTVGSEKRFLLFSIPYDQSWILRIDGKRTIPVKVFDALMAVKISPGNHSFEMIYLPEGLIPGMGITAVSLIIIVIWRVSMVRRQRKK</sequence>
<feature type="transmembrane region" description="Helical" evidence="1">
    <location>
        <begin position="47"/>
        <end position="64"/>
    </location>
</feature>
<feature type="transmembrane region" description="Helical" evidence="1">
    <location>
        <begin position="688"/>
        <end position="706"/>
    </location>
</feature>
<feature type="transmembrane region" description="Helical" evidence="1">
    <location>
        <begin position="457"/>
        <end position="486"/>
    </location>
</feature>
<feature type="transmembrane region" description="Helical" evidence="1">
    <location>
        <begin position="12"/>
        <end position="35"/>
    </location>
</feature>
<dbReference type="OrthoDB" id="134970at2"/>
<evidence type="ECO:0000313" key="2">
    <source>
        <dbReference type="EMBL" id="GAP39659.1"/>
    </source>
</evidence>
<dbReference type="InterPro" id="IPR018580">
    <property type="entry name" value="Uncharacterised_YfhO"/>
</dbReference>
<accession>A0A0K8PAY3</accession>
<keyword evidence="3" id="KW-1185">Reference proteome</keyword>
<reference evidence="2" key="1">
    <citation type="journal article" date="2015" name="Genome Announc.">
        <title>Draft Genome Sequence of Anaerolineae Strain TC1, a Novel Isolate from a Methanogenic Wastewater Treatment System.</title>
        <authorList>
            <person name="Matsuura N."/>
            <person name="Tourlousse D.M."/>
            <person name="Sun L."/>
            <person name="Toyonaga M."/>
            <person name="Kuroda K."/>
            <person name="Ohashi A."/>
            <person name="Cruz R."/>
            <person name="Yamaguchi T."/>
            <person name="Sekiguchi Y."/>
        </authorList>
    </citation>
    <scope>NUCLEOTIDE SEQUENCE [LARGE SCALE GENOMIC DNA]</scope>
    <source>
        <strain evidence="2">TC1</strain>
    </source>
</reference>